<sequence length="283" mass="30891">MITYRTATRAELDIAVEWAAAEGWNPGLHDAALFWHTDPAGFVCAERDGGVIATGSIVAYGDAAGFMGFFIVRPDLRGQGIGREFWTWRRDTLRARLRPDAPIAMDGVFDMQAFYARGGFQFTHRNLRMAGTGRRSAQLDPALVDLSVLPFADVLAYDTAHFGCSRARFLEPWIRPAGGLALGFVTHHTLRGIGVIRPCREGYKIGPLFADDAHIAEALFVGLSAHAADQPLFLDTPENNPAALALAQAHGLTEVFGCARMVHGPIPDLPWNRIYGVTTFELG</sequence>
<organism evidence="2 3">
    <name type="scientific">Actomonas aquatica</name>
    <dbReference type="NCBI Taxonomy" id="2866162"/>
    <lineage>
        <taxon>Bacteria</taxon>
        <taxon>Pseudomonadati</taxon>
        <taxon>Verrucomicrobiota</taxon>
        <taxon>Opitutia</taxon>
        <taxon>Opitutales</taxon>
        <taxon>Opitutaceae</taxon>
        <taxon>Actomonas</taxon>
    </lineage>
</organism>
<dbReference type="PROSITE" id="PS51186">
    <property type="entry name" value="GNAT"/>
    <property type="match status" value="1"/>
</dbReference>
<dbReference type="InterPro" id="IPR041496">
    <property type="entry name" value="YitH/HolE_GNAT"/>
</dbReference>
<name>A0ABZ1CB92_9BACT</name>
<keyword evidence="2" id="KW-0012">Acyltransferase</keyword>
<dbReference type="InterPro" id="IPR016181">
    <property type="entry name" value="Acyl_CoA_acyltransferase"/>
</dbReference>
<dbReference type="SUPFAM" id="SSF55729">
    <property type="entry name" value="Acyl-CoA N-acyltransferases (Nat)"/>
    <property type="match status" value="1"/>
</dbReference>
<evidence type="ECO:0000313" key="2">
    <source>
        <dbReference type="EMBL" id="WRQ88915.1"/>
    </source>
</evidence>
<dbReference type="GO" id="GO:0016746">
    <property type="term" value="F:acyltransferase activity"/>
    <property type="evidence" value="ECO:0007669"/>
    <property type="project" value="UniProtKB-KW"/>
</dbReference>
<dbReference type="Pfam" id="PF18014">
    <property type="entry name" value="Acetyltransf_18"/>
    <property type="match status" value="1"/>
</dbReference>
<dbReference type="RefSeq" id="WP_221033158.1">
    <property type="nucleotide sequence ID" value="NZ_CP139781.1"/>
</dbReference>
<proteinExistence type="predicted"/>
<dbReference type="InterPro" id="IPR052729">
    <property type="entry name" value="Acyl/Acetyltrans_Enzymes"/>
</dbReference>
<dbReference type="Gene3D" id="3.40.630.30">
    <property type="match status" value="1"/>
</dbReference>
<dbReference type="Proteomes" id="UP000738431">
    <property type="component" value="Chromosome"/>
</dbReference>
<dbReference type="CDD" id="cd04301">
    <property type="entry name" value="NAT_SF"/>
    <property type="match status" value="1"/>
</dbReference>
<accession>A0ABZ1CB92</accession>
<gene>
    <name evidence="2" type="ORF">K1X11_005820</name>
</gene>
<dbReference type="EC" id="2.3.1.-" evidence="2"/>
<reference evidence="2 3" key="1">
    <citation type="submission" date="2021-08" db="EMBL/GenBank/DDBJ databases">
        <authorList>
            <person name="Zhang D."/>
            <person name="Zhang A."/>
            <person name="Wang L."/>
        </authorList>
    </citation>
    <scope>NUCLEOTIDE SEQUENCE [LARGE SCALE GENOMIC DNA]</scope>
    <source>
        <strain evidence="2 3">WL0086</strain>
    </source>
</reference>
<dbReference type="EMBL" id="CP139781">
    <property type="protein sequence ID" value="WRQ88915.1"/>
    <property type="molecule type" value="Genomic_DNA"/>
</dbReference>
<dbReference type="PANTHER" id="PTHR47237:SF1">
    <property type="entry name" value="SLL0310 PROTEIN"/>
    <property type="match status" value="1"/>
</dbReference>
<dbReference type="InterPro" id="IPR000182">
    <property type="entry name" value="GNAT_dom"/>
</dbReference>
<feature type="domain" description="N-acetyltransferase" evidence="1">
    <location>
        <begin position="2"/>
        <end position="141"/>
    </location>
</feature>
<dbReference type="PANTHER" id="PTHR47237">
    <property type="entry name" value="SLL0310 PROTEIN"/>
    <property type="match status" value="1"/>
</dbReference>
<evidence type="ECO:0000313" key="3">
    <source>
        <dbReference type="Proteomes" id="UP000738431"/>
    </source>
</evidence>
<keyword evidence="3" id="KW-1185">Reference proteome</keyword>
<keyword evidence="2" id="KW-0808">Transferase</keyword>
<dbReference type="Gene3D" id="3.40.630.90">
    <property type="match status" value="1"/>
</dbReference>
<reference evidence="2 3" key="2">
    <citation type="submission" date="2023-12" db="EMBL/GenBank/DDBJ databases">
        <title>Description of an unclassified Opitutus bacterium of Verrucomicrobiota.</title>
        <authorList>
            <person name="Zhang D.-F."/>
        </authorList>
    </citation>
    <scope>NUCLEOTIDE SEQUENCE [LARGE SCALE GENOMIC DNA]</scope>
    <source>
        <strain evidence="2 3">WL0086</strain>
    </source>
</reference>
<protein>
    <submittedName>
        <fullName evidence="2">GNAT family N-acetyltransferase</fullName>
        <ecNumber evidence="2">2.3.1.-</ecNumber>
    </submittedName>
</protein>
<evidence type="ECO:0000259" key="1">
    <source>
        <dbReference type="PROSITE" id="PS51186"/>
    </source>
</evidence>
<dbReference type="Pfam" id="PF00583">
    <property type="entry name" value="Acetyltransf_1"/>
    <property type="match status" value="1"/>
</dbReference>